<evidence type="ECO:0000313" key="4">
    <source>
        <dbReference type="EMBL" id="SPO29353.1"/>
    </source>
</evidence>
<gene>
    <name evidence="4" type="ORF">UTRI_04918_B</name>
</gene>
<dbReference type="EMBL" id="OOIN01000028">
    <property type="protein sequence ID" value="SPO29353.1"/>
    <property type="molecule type" value="Genomic_DNA"/>
</dbReference>
<feature type="domain" description="Vps16 N-terminal" evidence="3">
    <location>
        <begin position="7"/>
        <end position="117"/>
    </location>
</feature>
<keyword evidence="5" id="KW-1185">Reference proteome</keyword>
<dbReference type="AlphaFoldDB" id="A0A5C3EFG2"/>
<dbReference type="GO" id="GO:0003779">
    <property type="term" value="F:actin binding"/>
    <property type="evidence" value="ECO:0007669"/>
    <property type="project" value="TreeGrafter"/>
</dbReference>
<dbReference type="OrthoDB" id="1792at2759"/>
<dbReference type="Pfam" id="PF04840">
    <property type="entry name" value="Vps16_C"/>
    <property type="match status" value="2"/>
</dbReference>
<dbReference type="PIRSF" id="PIRSF007949">
    <property type="entry name" value="VPS16"/>
    <property type="match status" value="1"/>
</dbReference>
<comment type="similarity">
    <text evidence="1">Belongs to the VPS16 family.</text>
</comment>
<feature type="domain" description="Vps16 N-terminal" evidence="3">
    <location>
        <begin position="379"/>
        <end position="524"/>
    </location>
</feature>
<dbReference type="InterPro" id="IPR006926">
    <property type="entry name" value="Vps16_N"/>
</dbReference>
<dbReference type="GO" id="GO:0042144">
    <property type="term" value="P:vacuole fusion, non-autophagic"/>
    <property type="evidence" value="ECO:0007669"/>
    <property type="project" value="TreeGrafter"/>
</dbReference>
<feature type="domain" description="Vps16 C-terminal" evidence="2">
    <location>
        <begin position="667"/>
        <end position="745"/>
    </location>
</feature>
<dbReference type="GO" id="GO:0016197">
    <property type="term" value="P:endosomal transport"/>
    <property type="evidence" value="ECO:0007669"/>
    <property type="project" value="TreeGrafter"/>
</dbReference>
<name>A0A5C3EFG2_9BASI</name>
<dbReference type="InterPro" id="IPR006925">
    <property type="entry name" value="Vps16_C"/>
</dbReference>
<dbReference type="InterPro" id="IPR038132">
    <property type="entry name" value="Vps16_C_sf"/>
</dbReference>
<protein>
    <submittedName>
        <fullName evidence="4">Related to vacuolar protein sorting 16</fullName>
    </submittedName>
</protein>
<reference evidence="4 5" key="1">
    <citation type="submission" date="2018-03" db="EMBL/GenBank/DDBJ databases">
        <authorList>
            <person name="Guldener U."/>
        </authorList>
    </citation>
    <scope>NUCLEOTIDE SEQUENCE [LARGE SCALE GENOMIC DNA]</scope>
    <source>
        <strain evidence="4 5">NBRC100155</strain>
    </source>
</reference>
<dbReference type="PANTHER" id="PTHR12811">
    <property type="entry name" value="VACUOLAR PROTEIN SORTING VPS16"/>
    <property type="match status" value="1"/>
</dbReference>
<dbReference type="Gene3D" id="1.10.150.780">
    <property type="entry name" value="Vps16, C-terminal region"/>
    <property type="match status" value="1"/>
</dbReference>
<accession>A0A5C3EFG2</accession>
<evidence type="ECO:0000259" key="2">
    <source>
        <dbReference type="Pfam" id="PF04840"/>
    </source>
</evidence>
<dbReference type="GO" id="GO:0030897">
    <property type="term" value="C:HOPS complex"/>
    <property type="evidence" value="ECO:0007669"/>
    <property type="project" value="TreeGrafter"/>
</dbReference>
<evidence type="ECO:0000256" key="1">
    <source>
        <dbReference type="ARBA" id="ARBA00009250"/>
    </source>
</evidence>
<dbReference type="InterPro" id="IPR016534">
    <property type="entry name" value="VPS16"/>
</dbReference>
<sequence length="997" mass="109198">MVQANHPTTEWTSLQDIFYRRTELYALNWGIDNLADYVVAASSNGGLIALVRDPARLVSLGKASLLKPKILVYTAAGQLIESIPWDPSLRIVALDFNALEQLVVVLEEGNVRLYTLLSPCPASAEQATTTANSRQRAVPIEATSNSFYTQHSLGTEATETGVLDARVWAGGLVAFVGARRFVEWRFPGLDVDTESGDYAGSVSLSGGGDYGFALPCVDDDSVQSPAPELLPPYDLSQSQSHHASALPSCWAVVPPNVSQSGLTTVLIAQGPTLLALTRSAAGPSSIDTACQDMRLSRGPFHAVCPSPNGKLLALMTADLVLWVVSSDFSRSLSEFDIRASEAYLDATPIDDPFRSLNGESVSSDAGPGKGGIGGSGVRAVQWCGNNTIALAFNDEVVMVGPFGDSIRYPYSGPTHLVGEVDGVRIIAPDRHEFLQKVSDVSNRVFRPGSNDPAALLFEAAEQFSAKSSRADEGIRAIRSSLPDAVDCCLRAAAYEWDLSWQKRLLKAASFGKSFIELYDPTSFVDMARTLRVLNSARNYQIGIPISYEQYVAAGPTALLSRLTAQNHHFLSLKIARFLHIRPDPILKHWARAKIARTRPAIGGSTSAISAAEERLCADIVHKFRIATTLNERIGELGGPEDDPIAPADMTPATKGIGSTTSDRGASVSFAEVAWTAWKAGRGNLATRLLDHEARAIDQVPLLLNMREDKLALVKAIESGDTDLIYHVLLRLKNQLSRGDFFRIVQAPVSDALVPAPGQSTADRSRGPSKLASTPQYLSLASNLLESYAKEVDRDLLKDFYYQDDRRTDSAILALEEANAMQSPSETELPDKVFKLKTAMKFFGEDKERVLEAKLVDEQIRLLAFQQALEKEDGHRSQYTGLSLNETIRQLLFRNMSKKAEKLRSDFKVPDKRYWNIKLDTLVQSKDWDGLWAFANSKRSPVGYTPFIVKLVEHNHVQESLCFVPKIQDKADRNTFNAYLARLPNQAIANQLSDKLNE</sequence>
<evidence type="ECO:0000259" key="3">
    <source>
        <dbReference type="Pfam" id="PF04841"/>
    </source>
</evidence>
<dbReference type="PANTHER" id="PTHR12811:SF0">
    <property type="entry name" value="VACUOLAR PROTEIN SORTING-ASSOCIATED PROTEIN 16 HOMOLOG"/>
    <property type="match status" value="1"/>
</dbReference>
<dbReference type="GO" id="GO:0006886">
    <property type="term" value="P:intracellular protein transport"/>
    <property type="evidence" value="ECO:0007669"/>
    <property type="project" value="InterPro"/>
</dbReference>
<dbReference type="Proteomes" id="UP000324022">
    <property type="component" value="Unassembled WGS sequence"/>
</dbReference>
<dbReference type="GO" id="GO:0005768">
    <property type="term" value="C:endosome"/>
    <property type="evidence" value="ECO:0007669"/>
    <property type="project" value="UniProtKB-ARBA"/>
</dbReference>
<proteinExistence type="inferred from homology"/>
<evidence type="ECO:0000313" key="5">
    <source>
        <dbReference type="Proteomes" id="UP000324022"/>
    </source>
</evidence>
<organism evidence="4 5">
    <name type="scientific">Ustilago trichophora</name>
    <dbReference type="NCBI Taxonomy" id="86804"/>
    <lineage>
        <taxon>Eukaryota</taxon>
        <taxon>Fungi</taxon>
        <taxon>Dikarya</taxon>
        <taxon>Basidiomycota</taxon>
        <taxon>Ustilaginomycotina</taxon>
        <taxon>Ustilaginomycetes</taxon>
        <taxon>Ustilaginales</taxon>
        <taxon>Ustilaginaceae</taxon>
        <taxon>Ustilago</taxon>
    </lineage>
</organism>
<feature type="domain" description="Vps16 C-terminal" evidence="2">
    <location>
        <begin position="778"/>
        <end position="987"/>
    </location>
</feature>
<dbReference type="Pfam" id="PF04841">
    <property type="entry name" value="Vps16_N"/>
    <property type="match status" value="2"/>
</dbReference>